<dbReference type="GO" id="GO:0006260">
    <property type="term" value="P:DNA replication"/>
    <property type="evidence" value="ECO:0007669"/>
    <property type="project" value="InterPro"/>
</dbReference>
<dbReference type="AlphaFoldDB" id="X0TVU1"/>
<dbReference type="Pfam" id="PF02811">
    <property type="entry name" value="PHP"/>
    <property type="match status" value="1"/>
</dbReference>
<accession>X0TVU1</accession>
<dbReference type="InterPro" id="IPR016195">
    <property type="entry name" value="Pol/histidinol_Pase-like"/>
</dbReference>
<organism evidence="2">
    <name type="scientific">marine sediment metagenome</name>
    <dbReference type="NCBI Taxonomy" id="412755"/>
    <lineage>
        <taxon>unclassified sequences</taxon>
        <taxon>metagenomes</taxon>
        <taxon>ecological metagenomes</taxon>
    </lineage>
</organism>
<reference evidence="2" key="1">
    <citation type="journal article" date="2014" name="Front. Microbiol.">
        <title>High frequency of phylogenetically diverse reductive dehalogenase-homologous genes in deep subseafloor sedimentary metagenomes.</title>
        <authorList>
            <person name="Kawai M."/>
            <person name="Futagami T."/>
            <person name="Toyoda A."/>
            <person name="Takaki Y."/>
            <person name="Nishi S."/>
            <person name="Hori S."/>
            <person name="Arai W."/>
            <person name="Tsubouchi T."/>
            <person name="Morono Y."/>
            <person name="Uchiyama I."/>
            <person name="Ito T."/>
            <person name="Fujiyama A."/>
            <person name="Inagaki F."/>
            <person name="Takami H."/>
        </authorList>
    </citation>
    <scope>NUCLEOTIDE SEQUENCE</scope>
    <source>
        <strain evidence="2">Expedition CK06-06</strain>
    </source>
</reference>
<feature type="non-terminal residue" evidence="2">
    <location>
        <position position="109"/>
    </location>
</feature>
<comment type="caution">
    <text evidence="2">The sequence shown here is derived from an EMBL/GenBank/DDBJ whole genome shotgun (WGS) entry which is preliminary data.</text>
</comment>
<gene>
    <name evidence="2" type="ORF">S01H1_28508</name>
</gene>
<dbReference type="InterPro" id="IPR004013">
    <property type="entry name" value="PHP_dom"/>
</dbReference>
<name>X0TVU1_9ZZZZ</name>
<dbReference type="SUPFAM" id="SSF89550">
    <property type="entry name" value="PHP domain-like"/>
    <property type="match status" value="1"/>
</dbReference>
<feature type="domain" description="PHP" evidence="1">
    <location>
        <begin position="1"/>
        <end position="109"/>
    </location>
</feature>
<evidence type="ECO:0000313" key="2">
    <source>
        <dbReference type="EMBL" id="GAF97703.1"/>
    </source>
</evidence>
<protein>
    <recommendedName>
        <fullName evidence="1">PHP domain-containing protein</fullName>
    </recommendedName>
</protein>
<dbReference type="PANTHER" id="PTHR32294">
    <property type="entry name" value="DNA POLYMERASE III SUBUNIT ALPHA"/>
    <property type="match status" value="1"/>
</dbReference>
<proteinExistence type="predicted"/>
<sequence>MDSVAVTDHGNMFGAVEFYISATAAHIKPILGIEAYIAPRSRFDRTKSRISDAAYHLILLAENNIGHQNLLKLASIGYTEGFYYRPRIDKEILAELNAGLIATSACLKG</sequence>
<dbReference type="InterPro" id="IPR004805">
    <property type="entry name" value="DnaE2/DnaE/PolC"/>
</dbReference>
<dbReference type="PANTHER" id="PTHR32294:SF0">
    <property type="entry name" value="DNA POLYMERASE III SUBUNIT ALPHA"/>
    <property type="match status" value="1"/>
</dbReference>
<dbReference type="Gene3D" id="3.20.20.140">
    <property type="entry name" value="Metal-dependent hydrolases"/>
    <property type="match status" value="1"/>
</dbReference>
<dbReference type="EMBL" id="BARS01017429">
    <property type="protein sequence ID" value="GAF97703.1"/>
    <property type="molecule type" value="Genomic_DNA"/>
</dbReference>
<evidence type="ECO:0000259" key="1">
    <source>
        <dbReference type="Pfam" id="PF02811"/>
    </source>
</evidence>
<dbReference type="GO" id="GO:0008408">
    <property type="term" value="F:3'-5' exonuclease activity"/>
    <property type="evidence" value="ECO:0007669"/>
    <property type="project" value="InterPro"/>
</dbReference>